<sequence>MNALKLPFPFSPSSLPILSNFPPDFFFRHMILAFIWQSKRACLFNFYRSQIQ</sequence>
<proteinExistence type="predicted"/>
<keyword evidence="2" id="KW-1185">Reference proteome</keyword>
<name>A0ACB1ABN7_MELEN</name>
<comment type="caution">
    <text evidence="1">The sequence shown here is derived from an EMBL/GenBank/DDBJ whole genome shotgun (WGS) entry which is preliminary data.</text>
</comment>
<protein>
    <submittedName>
        <fullName evidence="1">Uncharacterized protein</fullName>
    </submittedName>
</protein>
<accession>A0ACB1ABN7</accession>
<evidence type="ECO:0000313" key="1">
    <source>
        <dbReference type="EMBL" id="CAK5087967.1"/>
    </source>
</evidence>
<organism evidence="1 2">
    <name type="scientific">Meloidogyne enterolobii</name>
    <name type="common">Root-knot nematode worm</name>
    <name type="synonym">Meloidogyne mayaguensis</name>
    <dbReference type="NCBI Taxonomy" id="390850"/>
    <lineage>
        <taxon>Eukaryota</taxon>
        <taxon>Metazoa</taxon>
        <taxon>Ecdysozoa</taxon>
        <taxon>Nematoda</taxon>
        <taxon>Chromadorea</taxon>
        <taxon>Rhabditida</taxon>
        <taxon>Tylenchina</taxon>
        <taxon>Tylenchomorpha</taxon>
        <taxon>Tylenchoidea</taxon>
        <taxon>Meloidogynidae</taxon>
        <taxon>Meloidogyninae</taxon>
        <taxon>Meloidogyne</taxon>
    </lineage>
</organism>
<dbReference type="EMBL" id="CAVMJV010000068">
    <property type="protein sequence ID" value="CAK5087967.1"/>
    <property type="molecule type" value="Genomic_DNA"/>
</dbReference>
<evidence type="ECO:0000313" key="2">
    <source>
        <dbReference type="Proteomes" id="UP001497535"/>
    </source>
</evidence>
<dbReference type="Proteomes" id="UP001497535">
    <property type="component" value="Unassembled WGS sequence"/>
</dbReference>
<gene>
    <name evidence="1" type="ORF">MENTE1834_LOCUS35595</name>
</gene>
<reference evidence="1" key="1">
    <citation type="submission" date="2023-11" db="EMBL/GenBank/DDBJ databases">
        <authorList>
            <person name="Poullet M."/>
        </authorList>
    </citation>
    <scope>NUCLEOTIDE SEQUENCE</scope>
    <source>
        <strain evidence="1">E1834</strain>
    </source>
</reference>